<dbReference type="FunFam" id="3.40.50.10490:FF:000011">
    <property type="entry name" value="Arabinose 5-phosphate isomerase"/>
    <property type="match status" value="1"/>
</dbReference>
<evidence type="ECO:0000256" key="5">
    <source>
        <dbReference type="PIRSR" id="PIRSR004692-2"/>
    </source>
</evidence>
<dbReference type="Pfam" id="PF00571">
    <property type="entry name" value="CBS"/>
    <property type="match status" value="2"/>
</dbReference>
<dbReference type="InterPro" id="IPR050986">
    <property type="entry name" value="GutQ/KpsF_isomerases"/>
</dbReference>
<dbReference type="SMART" id="SM00116">
    <property type="entry name" value="CBS"/>
    <property type="match status" value="2"/>
</dbReference>
<feature type="domain" description="SIS" evidence="9">
    <location>
        <begin position="46"/>
        <end position="189"/>
    </location>
</feature>
<dbReference type="Proteomes" id="UP000464495">
    <property type="component" value="Chromosome"/>
</dbReference>
<protein>
    <submittedName>
        <fullName evidence="10">KpsF/GutQ family sugar-phosphate isomerase</fullName>
    </submittedName>
</protein>
<keyword evidence="3 7" id="KW-0129">CBS domain</keyword>
<reference evidence="10 11" key="1">
    <citation type="submission" date="2019-12" db="EMBL/GenBank/DDBJ databases">
        <title>Complete genome sequence of Algicella marina strain 9Alg 56(T) isolated from the red alga Tichocarpus crinitus.</title>
        <authorList>
            <person name="Kim S.-G."/>
            <person name="Nedashkovskaya O.I."/>
        </authorList>
    </citation>
    <scope>NUCLEOTIDE SEQUENCE [LARGE SCALE GENOMIC DNA]</scope>
    <source>
        <strain evidence="10 11">9Alg 56</strain>
    </source>
</reference>
<evidence type="ECO:0000256" key="6">
    <source>
        <dbReference type="PIRSR" id="PIRSR004692-3"/>
    </source>
</evidence>
<feature type="site" description="Catalytically relevant" evidence="6">
    <location>
        <position position="116"/>
    </location>
</feature>
<comment type="similarity">
    <text evidence="1 4">Belongs to the SIS family. GutQ/KpsF subfamily.</text>
</comment>
<dbReference type="SUPFAM" id="SSF53697">
    <property type="entry name" value="SIS domain"/>
    <property type="match status" value="1"/>
</dbReference>
<dbReference type="CDD" id="cd04604">
    <property type="entry name" value="CBS_pair_SIS_assoc"/>
    <property type="match status" value="1"/>
</dbReference>
<feature type="domain" description="CBS" evidence="8">
    <location>
        <begin position="278"/>
        <end position="330"/>
    </location>
</feature>
<dbReference type="InterPro" id="IPR004800">
    <property type="entry name" value="KdsD/KpsF-type"/>
</dbReference>
<dbReference type="InterPro" id="IPR001347">
    <property type="entry name" value="SIS_dom"/>
</dbReference>
<dbReference type="GO" id="GO:1901135">
    <property type="term" value="P:carbohydrate derivative metabolic process"/>
    <property type="evidence" value="ECO:0007669"/>
    <property type="project" value="InterPro"/>
</dbReference>
<dbReference type="KEGG" id="amaq:GO499_17510"/>
<evidence type="ECO:0000256" key="3">
    <source>
        <dbReference type="ARBA" id="ARBA00023122"/>
    </source>
</evidence>
<feature type="site" description="Catalytically relevant" evidence="6">
    <location>
        <position position="64"/>
    </location>
</feature>
<dbReference type="PROSITE" id="PS51371">
    <property type="entry name" value="CBS"/>
    <property type="match status" value="2"/>
</dbReference>
<sequence length="330" mass="34677">MALNAPELMPRNAAQDIIAHGREVLRVEAEALSSFVDMLDENFAKATQAILNSRGHLIVSGMGKSGHIARKIAATFASTGTPSLFVHPGEASHGDLGKITNADVVLLLSNSGETPELADLIAYTRKKGNTLIGVAARAESTLLKKSDIAILLPQAPEACPNGLAPTTSTTLTLALGDALAVALMNMRGFTPENFRDFHPGGKLGAILATVGDLMHGKDDLPMVDISTPMPEVLIAITSQGFGVAGVRDADGRLAGIITDGDLRRHMANLLAHKAGDVMTPDPVTITAEARASDALAVMNRKKVTTLFVMDSQHRPEGIIHVHDCLRAGVA</sequence>
<evidence type="ECO:0000256" key="2">
    <source>
        <dbReference type="ARBA" id="ARBA00022737"/>
    </source>
</evidence>
<dbReference type="InterPro" id="IPR046348">
    <property type="entry name" value="SIS_dom_sf"/>
</dbReference>
<dbReference type="InterPro" id="IPR046342">
    <property type="entry name" value="CBS_dom_sf"/>
</dbReference>
<feature type="binding site" evidence="5">
    <location>
        <position position="87"/>
    </location>
    <ligand>
        <name>Zn(2+)</name>
        <dbReference type="ChEBI" id="CHEBI:29105"/>
    </ligand>
</feature>
<dbReference type="Gene3D" id="3.10.580.10">
    <property type="entry name" value="CBS-domain"/>
    <property type="match status" value="1"/>
</dbReference>
<dbReference type="NCBIfam" id="TIGR00393">
    <property type="entry name" value="kpsF"/>
    <property type="match status" value="1"/>
</dbReference>
<keyword evidence="10" id="KW-0413">Isomerase</keyword>
<feature type="domain" description="CBS" evidence="8">
    <location>
        <begin position="214"/>
        <end position="277"/>
    </location>
</feature>
<evidence type="ECO:0000313" key="10">
    <source>
        <dbReference type="EMBL" id="QHQ37479.1"/>
    </source>
</evidence>
<gene>
    <name evidence="10" type="ORF">GO499_17510</name>
</gene>
<dbReference type="Gene3D" id="3.40.50.10490">
    <property type="entry name" value="Glucose-6-phosphate isomerase like protein, domain 1"/>
    <property type="match status" value="1"/>
</dbReference>
<keyword evidence="2" id="KW-0677">Repeat</keyword>
<dbReference type="InterPro" id="IPR000644">
    <property type="entry name" value="CBS_dom"/>
</dbReference>
<dbReference type="PROSITE" id="PS51464">
    <property type="entry name" value="SIS"/>
    <property type="match status" value="1"/>
</dbReference>
<feature type="site" description="Catalytically relevant" evidence="6">
    <location>
        <position position="157"/>
    </location>
</feature>
<keyword evidence="5" id="KW-0862">Zinc</keyword>
<proteinExistence type="inferred from homology"/>
<dbReference type="PANTHER" id="PTHR42745">
    <property type="match status" value="1"/>
</dbReference>
<evidence type="ECO:0000256" key="1">
    <source>
        <dbReference type="ARBA" id="ARBA00008165"/>
    </source>
</evidence>
<dbReference type="Pfam" id="PF01380">
    <property type="entry name" value="SIS"/>
    <property type="match status" value="1"/>
</dbReference>
<name>A0A6P1T855_9RHOB</name>
<dbReference type="InterPro" id="IPR035474">
    <property type="entry name" value="SIS_Kpsf"/>
</dbReference>
<evidence type="ECO:0000256" key="7">
    <source>
        <dbReference type="PROSITE-ProRule" id="PRU00703"/>
    </source>
</evidence>
<evidence type="ECO:0000256" key="4">
    <source>
        <dbReference type="PIRNR" id="PIRNR004692"/>
    </source>
</evidence>
<dbReference type="PIRSF" id="PIRSF004692">
    <property type="entry name" value="KdsD_KpsF"/>
    <property type="match status" value="1"/>
</dbReference>
<evidence type="ECO:0000259" key="9">
    <source>
        <dbReference type="PROSITE" id="PS51464"/>
    </source>
</evidence>
<dbReference type="GO" id="GO:0046872">
    <property type="term" value="F:metal ion binding"/>
    <property type="evidence" value="ECO:0007669"/>
    <property type="project" value="UniProtKB-KW"/>
</dbReference>
<keyword evidence="11" id="KW-1185">Reference proteome</keyword>
<dbReference type="AlphaFoldDB" id="A0A6P1T855"/>
<dbReference type="GO" id="GO:0097367">
    <property type="term" value="F:carbohydrate derivative binding"/>
    <property type="evidence" value="ECO:0007669"/>
    <property type="project" value="InterPro"/>
</dbReference>
<dbReference type="CDD" id="cd05014">
    <property type="entry name" value="SIS_Kpsf"/>
    <property type="match status" value="1"/>
</dbReference>
<dbReference type="RefSeq" id="WP_161863394.1">
    <property type="nucleotide sequence ID" value="NZ_CP046620.1"/>
</dbReference>
<dbReference type="PANTHER" id="PTHR42745:SF1">
    <property type="entry name" value="ARABINOSE 5-PHOSPHATE ISOMERASE KDSD"/>
    <property type="match status" value="1"/>
</dbReference>
<organism evidence="10 11">
    <name type="scientific">Algicella marina</name>
    <dbReference type="NCBI Taxonomy" id="2683284"/>
    <lineage>
        <taxon>Bacteria</taxon>
        <taxon>Pseudomonadati</taxon>
        <taxon>Pseudomonadota</taxon>
        <taxon>Alphaproteobacteria</taxon>
        <taxon>Rhodobacterales</taxon>
        <taxon>Paracoccaceae</taxon>
        <taxon>Algicella</taxon>
    </lineage>
</organism>
<dbReference type="GO" id="GO:0005975">
    <property type="term" value="P:carbohydrate metabolic process"/>
    <property type="evidence" value="ECO:0007669"/>
    <property type="project" value="InterPro"/>
</dbReference>
<keyword evidence="5" id="KW-0479">Metal-binding</keyword>
<accession>A0A6P1T855</accession>
<dbReference type="EMBL" id="CP046620">
    <property type="protein sequence ID" value="QHQ37479.1"/>
    <property type="molecule type" value="Genomic_DNA"/>
</dbReference>
<evidence type="ECO:0000313" key="11">
    <source>
        <dbReference type="Proteomes" id="UP000464495"/>
    </source>
</evidence>
<feature type="site" description="Catalytically relevant" evidence="6">
    <location>
        <position position="198"/>
    </location>
</feature>
<evidence type="ECO:0000259" key="8">
    <source>
        <dbReference type="PROSITE" id="PS51371"/>
    </source>
</evidence>
<dbReference type="GO" id="GO:0019146">
    <property type="term" value="F:arabinose-5-phosphate isomerase activity"/>
    <property type="evidence" value="ECO:0007669"/>
    <property type="project" value="UniProtKB-ARBA"/>
</dbReference>